<evidence type="ECO:0000256" key="1">
    <source>
        <dbReference type="ARBA" id="ARBA00000085"/>
    </source>
</evidence>
<evidence type="ECO:0000256" key="9">
    <source>
        <dbReference type="ARBA" id="ARBA00023012"/>
    </source>
</evidence>
<dbReference type="EMBL" id="POTY01000356">
    <property type="protein sequence ID" value="PZG06574.1"/>
    <property type="molecule type" value="Genomic_DNA"/>
</dbReference>
<keyword evidence="7 13" id="KW-0418">Kinase</keyword>
<dbReference type="InterPro" id="IPR003660">
    <property type="entry name" value="HAMP_dom"/>
</dbReference>
<name>A0A2W2EPA4_9ACTN</name>
<dbReference type="OrthoDB" id="9786919at2"/>
<dbReference type="PROSITE" id="PS50109">
    <property type="entry name" value="HIS_KIN"/>
    <property type="match status" value="1"/>
</dbReference>
<dbReference type="InterPro" id="IPR036890">
    <property type="entry name" value="HATPase_C_sf"/>
</dbReference>
<evidence type="ECO:0000256" key="10">
    <source>
        <dbReference type="SAM" id="Phobius"/>
    </source>
</evidence>
<dbReference type="Pfam" id="PF00672">
    <property type="entry name" value="HAMP"/>
    <property type="match status" value="1"/>
</dbReference>
<dbReference type="CDD" id="cd06225">
    <property type="entry name" value="HAMP"/>
    <property type="match status" value="1"/>
</dbReference>
<evidence type="ECO:0000259" key="11">
    <source>
        <dbReference type="PROSITE" id="PS50109"/>
    </source>
</evidence>
<dbReference type="SUPFAM" id="SSF47384">
    <property type="entry name" value="Homodimeric domain of signal transducing histidine kinase"/>
    <property type="match status" value="1"/>
</dbReference>
<dbReference type="InterPro" id="IPR003594">
    <property type="entry name" value="HATPase_dom"/>
</dbReference>
<dbReference type="Proteomes" id="UP000248924">
    <property type="component" value="Unassembled WGS sequence"/>
</dbReference>
<dbReference type="EC" id="2.7.13.3" evidence="3"/>
<dbReference type="PANTHER" id="PTHR43547:SF2">
    <property type="entry name" value="HYBRID SIGNAL TRANSDUCTION HISTIDINE KINASE C"/>
    <property type="match status" value="1"/>
</dbReference>
<dbReference type="SMART" id="SM00388">
    <property type="entry name" value="HisKA"/>
    <property type="match status" value="1"/>
</dbReference>
<organism evidence="13 14">
    <name type="scientific">Micromonospora craterilacus</name>
    <dbReference type="NCBI Taxonomy" id="1655439"/>
    <lineage>
        <taxon>Bacteria</taxon>
        <taxon>Bacillati</taxon>
        <taxon>Actinomycetota</taxon>
        <taxon>Actinomycetes</taxon>
        <taxon>Micromonosporales</taxon>
        <taxon>Micromonosporaceae</taxon>
        <taxon>Micromonospora</taxon>
    </lineage>
</organism>
<accession>A0A2W2EPA4</accession>
<evidence type="ECO:0000313" key="14">
    <source>
        <dbReference type="Proteomes" id="UP000248924"/>
    </source>
</evidence>
<feature type="transmembrane region" description="Helical" evidence="10">
    <location>
        <begin position="15"/>
        <end position="38"/>
    </location>
</feature>
<keyword evidence="6 10" id="KW-0812">Transmembrane</keyword>
<feature type="domain" description="Histidine kinase" evidence="11">
    <location>
        <begin position="259"/>
        <end position="466"/>
    </location>
</feature>
<dbReference type="InterPro" id="IPR005467">
    <property type="entry name" value="His_kinase_dom"/>
</dbReference>
<dbReference type="CDD" id="cd00082">
    <property type="entry name" value="HisKA"/>
    <property type="match status" value="1"/>
</dbReference>
<dbReference type="PANTHER" id="PTHR43547">
    <property type="entry name" value="TWO-COMPONENT HISTIDINE KINASE"/>
    <property type="match status" value="1"/>
</dbReference>
<dbReference type="Pfam" id="PF00512">
    <property type="entry name" value="HisKA"/>
    <property type="match status" value="1"/>
</dbReference>
<dbReference type="PRINTS" id="PR00344">
    <property type="entry name" value="BCTRLSENSOR"/>
</dbReference>
<dbReference type="Pfam" id="PF02518">
    <property type="entry name" value="HATPase_c"/>
    <property type="match status" value="1"/>
</dbReference>
<comment type="caution">
    <text evidence="13">The sequence shown here is derived from an EMBL/GenBank/DDBJ whole genome shotgun (WGS) entry which is preliminary data.</text>
</comment>
<dbReference type="Gene3D" id="1.10.287.130">
    <property type="match status" value="1"/>
</dbReference>
<dbReference type="GO" id="GO:0005886">
    <property type="term" value="C:plasma membrane"/>
    <property type="evidence" value="ECO:0007669"/>
    <property type="project" value="UniProtKB-SubCell"/>
</dbReference>
<feature type="transmembrane region" description="Helical" evidence="10">
    <location>
        <begin position="161"/>
        <end position="181"/>
    </location>
</feature>
<evidence type="ECO:0000256" key="5">
    <source>
        <dbReference type="ARBA" id="ARBA00022679"/>
    </source>
</evidence>
<dbReference type="InterPro" id="IPR036097">
    <property type="entry name" value="HisK_dim/P_sf"/>
</dbReference>
<comment type="subcellular location">
    <subcellularLocation>
        <location evidence="2">Cell membrane</location>
    </subcellularLocation>
</comment>
<dbReference type="SUPFAM" id="SSF55874">
    <property type="entry name" value="ATPase domain of HSP90 chaperone/DNA topoisomerase II/histidine kinase"/>
    <property type="match status" value="1"/>
</dbReference>
<keyword evidence="8 10" id="KW-1133">Transmembrane helix</keyword>
<keyword evidence="9" id="KW-0902">Two-component regulatory system</keyword>
<dbReference type="SMART" id="SM00387">
    <property type="entry name" value="HATPase_c"/>
    <property type="match status" value="1"/>
</dbReference>
<dbReference type="Gene3D" id="6.10.340.10">
    <property type="match status" value="1"/>
</dbReference>
<evidence type="ECO:0000256" key="8">
    <source>
        <dbReference type="ARBA" id="ARBA00022989"/>
    </source>
</evidence>
<sequence length="500" mass="53237">MATETVRPGRLRRRLTIAFVLVAGVSAGVLAGGSYLLLRQARYDASLHAAAADARYQLVLAGQFLPLTEQRRTELLTSFEGSGRHVVLVAGDAWPSHPADLPPLGEQLRATVAAGQLGYERSTGPPRLLVVGGRIPGSTAELYVITGEDDLAAGLGQLRNALTAGWVIVVLLAAAVGHTLARRTLEPVGRASRAARAITERLSGISEVSGTELATRLPVRGRDEFSAWAASFNEMAEALEAKIAALHRAQERERRFTADVAHELRTPVTALVAAASLLRDHLDQLPGDARRAGELLVTDVVRLRRLVEDLMEISRLDAGQEAVAVADVDAPALLHAIVAARGWQRRIEVDGEPVRLRTDPRRLERVLGNLIANAVQHGDGEIRARVNRAGGRVVFEVSDQGPGIPADHLPRLFDRFHKVDPARSGGGSGLGLAIAQENARLLGGRLTVHSAPGFGTRFRLDLPDGEAARLDSSDAAVLDRPHTGAVGAVLDRPDRSGGAG</sequence>
<dbReference type="SMART" id="SM00304">
    <property type="entry name" value="HAMP"/>
    <property type="match status" value="1"/>
</dbReference>
<dbReference type="CDD" id="cd00075">
    <property type="entry name" value="HATPase"/>
    <property type="match status" value="1"/>
</dbReference>
<dbReference type="GO" id="GO:0000155">
    <property type="term" value="F:phosphorelay sensor kinase activity"/>
    <property type="evidence" value="ECO:0007669"/>
    <property type="project" value="InterPro"/>
</dbReference>
<keyword evidence="5" id="KW-0808">Transferase</keyword>
<dbReference type="PROSITE" id="PS50885">
    <property type="entry name" value="HAMP"/>
    <property type="match status" value="1"/>
</dbReference>
<gene>
    <name evidence="13" type="ORF">C1I95_31995</name>
</gene>
<keyword evidence="4" id="KW-0597">Phosphoprotein</keyword>
<dbReference type="Gene3D" id="3.30.565.10">
    <property type="entry name" value="Histidine kinase-like ATPase, C-terminal domain"/>
    <property type="match status" value="1"/>
</dbReference>
<evidence type="ECO:0000256" key="2">
    <source>
        <dbReference type="ARBA" id="ARBA00004236"/>
    </source>
</evidence>
<evidence type="ECO:0000256" key="6">
    <source>
        <dbReference type="ARBA" id="ARBA00022692"/>
    </source>
</evidence>
<protein>
    <recommendedName>
        <fullName evidence="3">histidine kinase</fullName>
        <ecNumber evidence="3">2.7.13.3</ecNumber>
    </recommendedName>
</protein>
<keyword evidence="10" id="KW-0472">Membrane</keyword>
<evidence type="ECO:0000313" key="13">
    <source>
        <dbReference type="EMBL" id="PZG06574.1"/>
    </source>
</evidence>
<proteinExistence type="predicted"/>
<dbReference type="AlphaFoldDB" id="A0A2W2EPA4"/>
<evidence type="ECO:0000256" key="7">
    <source>
        <dbReference type="ARBA" id="ARBA00022777"/>
    </source>
</evidence>
<evidence type="ECO:0000256" key="3">
    <source>
        <dbReference type="ARBA" id="ARBA00012438"/>
    </source>
</evidence>
<feature type="domain" description="HAMP" evidence="12">
    <location>
        <begin position="182"/>
        <end position="244"/>
    </location>
</feature>
<keyword evidence="14" id="KW-1185">Reference proteome</keyword>
<dbReference type="RefSeq" id="WP_111219611.1">
    <property type="nucleotide sequence ID" value="NZ_POTY01000356.1"/>
</dbReference>
<reference evidence="13 14" key="1">
    <citation type="submission" date="2018-01" db="EMBL/GenBank/DDBJ databases">
        <title>Draft genome sequence of Jishengella sp. NA12.</title>
        <authorList>
            <person name="Sahin N."/>
            <person name="Ay H."/>
            <person name="Saygin H."/>
        </authorList>
    </citation>
    <scope>NUCLEOTIDE SEQUENCE [LARGE SCALE GENOMIC DNA]</scope>
    <source>
        <strain evidence="13 14">NA12</strain>
    </source>
</reference>
<evidence type="ECO:0000256" key="4">
    <source>
        <dbReference type="ARBA" id="ARBA00022553"/>
    </source>
</evidence>
<evidence type="ECO:0000259" key="12">
    <source>
        <dbReference type="PROSITE" id="PS50885"/>
    </source>
</evidence>
<dbReference type="InterPro" id="IPR003661">
    <property type="entry name" value="HisK_dim/P_dom"/>
</dbReference>
<comment type="catalytic activity">
    <reaction evidence="1">
        <text>ATP + protein L-histidine = ADP + protein N-phospho-L-histidine.</text>
        <dbReference type="EC" id="2.7.13.3"/>
    </reaction>
</comment>
<dbReference type="InterPro" id="IPR004358">
    <property type="entry name" value="Sig_transdc_His_kin-like_C"/>
</dbReference>